<protein>
    <submittedName>
        <fullName evidence="12">Membrane-associated ion-transporting ATPase</fullName>
    </submittedName>
</protein>
<evidence type="ECO:0000259" key="11">
    <source>
        <dbReference type="SMART" id="SM00831"/>
    </source>
</evidence>
<evidence type="ECO:0000256" key="2">
    <source>
        <dbReference type="ARBA" id="ARBA00022475"/>
    </source>
</evidence>
<dbReference type="Gene3D" id="2.70.150.10">
    <property type="entry name" value="Calcium-transporting ATPase, cytoplasmic transduction domain A"/>
    <property type="match status" value="1"/>
</dbReference>
<dbReference type="SFLD" id="SFLDG00002">
    <property type="entry name" value="C1.7:_P-type_atpase_like"/>
    <property type="match status" value="1"/>
</dbReference>
<dbReference type="InterPro" id="IPR001757">
    <property type="entry name" value="P_typ_ATPase"/>
</dbReference>
<keyword evidence="3 10" id="KW-0812">Transmembrane</keyword>
<dbReference type="Pfam" id="PF13246">
    <property type="entry name" value="Cation_ATPase"/>
    <property type="match status" value="1"/>
</dbReference>
<sequence>MADQDMIEAVEPNRRNIRFDARNDRPSRAPNTGADSPGRSLSRRSSRVMSSDTMVPIEYRSLSIELDESARNAKVSLKKDNEAFKELAKIDWHTVSLDTVFSRLSTSTANGLLNSRIPELLRTYGYNKPTEPPSRLLRKLFFYFFGGFGPLLFVGGILVLICYKPLGNPPAIANLVLGVVLLMVFLVQAAFNAWQDYSSSRVMSSIKTMIPSECQVIRSGLHMEILTAEIVPGDVLLIKQGQKIPADLRLVSVTADLQFDRSILTGESKPVHGKLESTSDNYLETHCIALQGSTCINGSGTGICVATGDQTVFGRIAKLTSQPSSGLTDLQKEVLRFVLIIASLVFFVVVLVCTLWGAWLRKAHPNWIDVPLLIVDCVSVAVAFIPEGLPIALTACLTITAAVLKKNKILCKSLAIVETLGSVSVICSDKTGTLTMNEMTVTKYSIGNTEEDVAYTHNGFADLDLSPEHLSKDAVEQLHILTGLCHSARFDAGNDAVHLSERKIIGDATDRATLRFAEQGSSTAALREAWSTELEVPFNSKNKFMIKVVSTHSDEELSKIIPDKNERLEDHNSRSVLMIKGAPDILLAKCTHMIHSDGSRVELRAPTRAGILNVMEKWSADGMRVILCARKVVSTQTVNDIETLMRDGSGNPGLLDEQIKGLTVVGLLGIVDPLKSDIPFVIETLRRAGIRTFMVTGDAKATAVAIARQATIITTEPHLVHDLSDLEPHDDKTKDATPADWESNRETRSIALDGKDLIRLGQEQWDMLVHYDEIVFARTTPEQKLRIIKELQAREIVVGMTGDGVNDAPSLKAADIGIAVKGGSDIAIEAADMVLLDSFSAIVHAIEFGRLVFDNLKKIVVYLLPGGSFSEFWPVMNNVLFGLPQNLSSFLMIVICLFTDCAGAIALTYERPESDIMLRPPRRVGKDRLVNSRLILQAYVTIGIPECACAMAMSYWYMQRKGVPFGEMFLKYGDMPEGFDIDSYNEVLNVGSSIYFVTIVVMQWVMLFAVRTRRQSVFQQIPFFNKATENWRLIPAILFALVVSIFFLYVPFFQRTVGTTPVPVEYWFLPFAFGLGILLIDEARKWCARRWPTGLAARLAW</sequence>
<keyword evidence="4" id="KW-0547">Nucleotide-binding</keyword>
<dbReference type="SUPFAM" id="SSF56784">
    <property type="entry name" value="HAD-like"/>
    <property type="match status" value="1"/>
</dbReference>
<dbReference type="NCBIfam" id="TIGR01494">
    <property type="entry name" value="ATPase_P-type"/>
    <property type="match status" value="2"/>
</dbReference>
<feature type="transmembrane region" description="Helical" evidence="10">
    <location>
        <begin position="1064"/>
        <end position="1080"/>
    </location>
</feature>
<dbReference type="SMART" id="SM00831">
    <property type="entry name" value="Cation_ATPase_N"/>
    <property type="match status" value="1"/>
</dbReference>
<dbReference type="PROSITE" id="PS00154">
    <property type="entry name" value="ATPASE_E1_E2"/>
    <property type="match status" value="1"/>
</dbReference>
<evidence type="ECO:0000256" key="4">
    <source>
        <dbReference type="ARBA" id="ARBA00022741"/>
    </source>
</evidence>
<evidence type="ECO:0000313" key="12">
    <source>
        <dbReference type="EMBL" id="RPA85928.1"/>
    </source>
</evidence>
<evidence type="ECO:0000313" key="13">
    <source>
        <dbReference type="Proteomes" id="UP000275078"/>
    </source>
</evidence>
<dbReference type="GO" id="GO:0005391">
    <property type="term" value="F:P-type sodium:potassium-exchanging transporter activity"/>
    <property type="evidence" value="ECO:0007669"/>
    <property type="project" value="TreeGrafter"/>
</dbReference>
<evidence type="ECO:0000256" key="9">
    <source>
        <dbReference type="SAM" id="MobiDB-lite"/>
    </source>
</evidence>
<dbReference type="InterPro" id="IPR044492">
    <property type="entry name" value="P_typ_ATPase_HD_dom"/>
</dbReference>
<dbReference type="InterPro" id="IPR050510">
    <property type="entry name" value="Cation_transp_ATPase_P-type"/>
</dbReference>
<dbReference type="InterPro" id="IPR023299">
    <property type="entry name" value="ATPase_P-typ_cyto_dom_N"/>
</dbReference>
<dbReference type="Pfam" id="PF00690">
    <property type="entry name" value="Cation_ATPase_N"/>
    <property type="match status" value="1"/>
</dbReference>
<feature type="transmembrane region" description="Helical" evidence="10">
    <location>
        <begin position="993"/>
        <end position="1010"/>
    </location>
</feature>
<dbReference type="InterPro" id="IPR023214">
    <property type="entry name" value="HAD_sf"/>
</dbReference>
<dbReference type="GO" id="GO:0005886">
    <property type="term" value="C:plasma membrane"/>
    <property type="evidence" value="ECO:0007669"/>
    <property type="project" value="UniProtKB-SubCell"/>
</dbReference>
<feature type="transmembrane region" description="Helical" evidence="10">
    <location>
        <begin position="172"/>
        <end position="194"/>
    </location>
</feature>
<feature type="transmembrane region" description="Helical" evidence="10">
    <location>
        <begin position="337"/>
        <end position="359"/>
    </location>
</feature>
<evidence type="ECO:0000256" key="8">
    <source>
        <dbReference type="ARBA" id="ARBA00023136"/>
    </source>
</evidence>
<evidence type="ECO:0000256" key="6">
    <source>
        <dbReference type="ARBA" id="ARBA00022967"/>
    </source>
</evidence>
<feature type="transmembrane region" description="Helical" evidence="10">
    <location>
        <begin position="930"/>
        <end position="958"/>
    </location>
</feature>
<dbReference type="Gene3D" id="3.40.1110.10">
    <property type="entry name" value="Calcium-transporting ATPase, cytoplasmic domain N"/>
    <property type="match status" value="1"/>
</dbReference>
<dbReference type="InterPro" id="IPR004014">
    <property type="entry name" value="ATPase_P-typ_cation-transptr_N"/>
</dbReference>
<dbReference type="PANTHER" id="PTHR43294">
    <property type="entry name" value="SODIUM/POTASSIUM-TRANSPORTING ATPASE SUBUNIT ALPHA"/>
    <property type="match status" value="1"/>
</dbReference>
<dbReference type="Gene3D" id="1.20.1110.10">
    <property type="entry name" value="Calcium-transporting ATPase, transmembrane domain"/>
    <property type="match status" value="1"/>
</dbReference>
<dbReference type="EMBL" id="ML119651">
    <property type="protein sequence ID" value="RPA85928.1"/>
    <property type="molecule type" value="Genomic_DNA"/>
</dbReference>
<dbReference type="InterPro" id="IPR006068">
    <property type="entry name" value="ATPase_P-typ_cation-transptr_C"/>
</dbReference>
<dbReference type="SFLD" id="SFLDF00027">
    <property type="entry name" value="p-type_atpase"/>
    <property type="match status" value="1"/>
</dbReference>
<dbReference type="GO" id="GO:1990573">
    <property type="term" value="P:potassium ion import across plasma membrane"/>
    <property type="evidence" value="ECO:0007669"/>
    <property type="project" value="TreeGrafter"/>
</dbReference>
<dbReference type="PANTHER" id="PTHR43294:SF21">
    <property type="entry name" value="CATION TRANSPORTING ATPASE"/>
    <property type="match status" value="1"/>
</dbReference>
<feature type="transmembrane region" description="Helical" evidence="10">
    <location>
        <begin position="140"/>
        <end position="166"/>
    </location>
</feature>
<organism evidence="12 13">
    <name type="scientific">Ascobolus immersus RN42</name>
    <dbReference type="NCBI Taxonomy" id="1160509"/>
    <lineage>
        <taxon>Eukaryota</taxon>
        <taxon>Fungi</taxon>
        <taxon>Dikarya</taxon>
        <taxon>Ascomycota</taxon>
        <taxon>Pezizomycotina</taxon>
        <taxon>Pezizomycetes</taxon>
        <taxon>Pezizales</taxon>
        <taxon>Ascobolaceae</taxon>
        <taxon>Ascobolus</taxon>
    </lineage>
</organism>
<feature type="domain" description="Cation-transporting P-type ATPase N-terminal" evidence="11">
    <location>
        <begin position="91"/>
        <end position="164"/>
    </location>
</feature>
<comment type="subcellular location">
    <subcellularLocation>
        <location evidence="1">Cell membrane</location>
        <topology evidence="1">Multi-pass membrane protein</topology>
    </subcellularLocation>
</comment>
<dbReference type="InterPro" id="IPR023298">
    <property type="entry name" value="ATPase_P-typ_TM_dom_sf"/>
</dbReference>
<dbReference type="InterPro" id="IPR018303">
    <property type="entry name" value="ATPase_P-typ_P_site"/>
</dbReference>
<feature type="compositionally biased region" description="Basic and acidic residues" evidence="9">
    <location>
        <begin position="11"/>
        <end position="27"/>
    </location>
</feature>
<dbReference type="SUPFAM" id="SSF81665">
    <property type="entry name" value="Calcium ATPase, transmembrane domain M"/>
    <property type="match status" value="1"/>
</dbReference>
<keyword evidence="2" id="KW-1003">Cell membrane</keyword>
<evidence type="ECO:0000256" key="7">
    <source>
        <dbReference type="ARBA" id="ARBA00022989"/>
    </source>
</evidence>
<dbReference type="AlphaFoldDB" id="A0A3N4IMJ4"/>
<dbReference type="InterPro" id="IPR059000">
    <property type="entry name" value="ATPase_P-type_domA"/>
</dbReference>
<keyword evidence="6" id="KW-1278">Translocase</keyword>
<proteinExistence type="predicted"/>
<evidence type="ECO:0000256" key="5">
    <source>
        <dbReference type="ARBA" id="ARBA00022840"/>
    </source>
</evidence>
<dbReference type="OrthoDB" id="158672at2759"/>
<dbReference type="SFLD" id="SFLDS00003">
    <property type="entry name" value="Haloacid_Dehalogenase"/>
    <property type="match status" value="1"/>
</dbReference>
<dbReference type="SUPFAM" id="SSF81660">
    <property type="entry name" value="Metal cation-transporting ATPase, ATP-binding domain N"/>
    <property type="match status" value="1"/>
</dbReference>
<dbReference type="GO" id="GO:0030007">
    <property type="term" value="P:intracellular potassium ion homeostasis"/>
    <property type="evidence" value="ECO:0007669"/>
    <property type="project" value="TreeGrafter"/>
</dbReference>
<dbReference type="Gene3D" id="3.40.50.1000">
    <property type="entry name" value="HAD superfamily/HAD-like"/>
    <property type="match status" value="1"/>
</dbReference>
<dbReference type="InterPro" id="IPR036412">
    <property type="entry name" value="HAD-like_sf"/>
</dbReference>
<evidence type="ECO:0000256" key="1">
    <source>
        <dbReference type="ARBA" id="ARBA00004651"/>
    </source>
</evidence>
<evidence type="ECO:0000256" key="10">
    <source>
        <dbReference type="SAM" id="Phobius"/>
    </source>
</evidence>
<reference evidence="12 13" key="1">
    <citation type="journal article" date="2018" name="Nat. Ecol. Evol.">
        <title>Pezizomycetes genomes reveal the molecular basis of ectomycorrhizal truffle lifestyle.</title>
        <authorList>
            <person name="Murat C."/>
            <person name="Payen T."/>
            <person name="Noel B."/>
            <person name="Kuo A."/>
            <person name="Morin E."/>
            <person name="Chen J."/>
            <person name="Kohler A."/>
            <person name="Krizsan K."/>
            <person name="Balestrini R."/>
            <person name="Da Silva C."/>
            <person name="Montanini B."/>
            <person name="Hainaut M."/>
            <person name="Levati E."/>
            <person name="Barry K.W."/>
            <person name="Belfiori B."/>
            <person name="Cichocki N."/>
            <person name="Clum A."/>
            <person name="Dockter R.B."/>
            <person name="Fauchery L."/>
            <person name="Guy J."/>
            <person name="Iotti M."/>
            <person name="Le Tacon F."/>
            <person name="Lindquist E.A."/>
            <person name="Lipzen A."/>
            <person name="Malagnac F."/>
            <person name="Mello A."/>
            <person name="Molinier V."/>
            <person name="Miyauchi S."/>
            <person name="Poulain J."/>
            <person name="Riccioni C."/>
            <person name="Rubini A."/>
            <person name="Sitrit Y."/>
            <person name="Splivallo R."/>
            <person name="Traeger S."/>
            <person name="Wang M."/>
            <person name="Zifcakova L."/>
            <person name="Wipf D."/>
            <person name="Zambonelli A."/>
            <person name="Paolocci F."/>
            <person name="Nowrousian M."/>
            <person name="Ottonello S."/>
            <person name="Baldrian P."/>
            <person name="Spatafora J.W."/>
            <person name="Henrissat B."/>
            <person name="Nagy L.G."/>
            <person name="Aury J.M."/>
            <person name="Wincker P."/>
            <person name="Grigoriev I.V."/>
            <person name="Bonfante P."/>
            <person name="Martin F.M."/>
        </authorList>
    </citation>
    <scope>NUCLEOTIDE SEQUENCE [LARGE SCALE GENOMIC DNA]</scope>
    <source>
        <strain evidence="12 13">RN42</strain>
    </source>
</reference>
<gene>
    <name evidence="12" type="ORF">BJ508DRAFT_411554</name>
</gene>
<evidence type="ECO:0000256" key="3">
    <source>
        <dbReference type="ARBA" id="ARBA00022692"/>
    </source>
</evidence>
<feature type="region of interest" description="Disordered" evidence="9">
    <location>
        <begin position="1"/>
        <end position="49"/>
    </location>
</feature>
<dbReference type="GO" id="GO:0036376">
    <property type="term" value="P:sodium ion export across plasma membrane"/>
    <property type="evidence" value="ECO:0007669"/>
    <property type="project" value="TreeGrafter"/>
</dbReference>
<accession>A0A3N4IMJ4</accession>
<dbReference type="PRINTS" id="PR00119">
    <property type="entry name" value="CATATPASE"/>
</dbReference>
<dbReference type="GO" id="GO:0006883">
    <property type="term" value="P:intracellular sodium ion homeostasis"/>
    <property type="evidence" value="ECO:0007669"/>
    <property type="project" value="TreeGrafter"/>
</dbReference>
<keyword evidence="13" id="KW-1185">Reference proteome</keyword>
<dbReference type="InterPro" id="IPR008250">
    <property type="entry name" value="ATPase_P-typ_transduc_dom_A_sf"/>
</dbReference>
<feature type="transmembrane region" description="Helical" evidence="10">
    <location>
        <begin position="888"/>
        <end position="909"/>
    </location>
</feature>
<dbReference type="STRING" id="1160509.A0A3N4IMJ4"/>
<dbReference type="GO" id="GO:0005524">
    <property type="term" value="F:ATP binding"/>
    <property type="evidence" value="ECO:0007669"/>
    <property type="project" value="UniProtKB-KW"/>
</dbReference>
<name>A0A3N4IMJ4_ASCIM</name>
<dbReference type="Pfam" id="PF00122">
    <property type="entry name" value="E1-E2_ATPase"/>
    <property type="match status" value="1"/>
</dbReference>
<feature type="transmembrane region" description="Helical" evidence="10">
    <location>
        <begin position="1031"/>
        <end position="1052"/>
    </location>
</feature>
<dbReference type="Proteomes" id="UP000275078">
    <property type="component" value="Unassembled WGS sequence"/>
</dbReference>
<dbReference type="PRINTS" id="PR00120">
    <property type="entry name" value="HATPASE"/>
</dbReference>
<keyword evidence="8 10" id="KW-0472">Membrane</keyword>
<dbReference type="SUPFAM" id="SSF81653">
    <property type="entry name" value="Calcium ATPase, transduction domain A"/>
    <property type="match status" value="1"/>
</dbReference>
<feature type="region of interest" description="Disordered" evidence="9">
    <location>
        <begin position="723"/>
        <end position="742"/>
    </location>
</feature>
<keyword evidence="5" id="KW-0067">ATP-binding</keyword>
<dbReference type="GO" id="GO:1902600">
    <property type="term" value="P:proton transmembrane transport"/>
    <property type="evidence" value="ECO:0007669"/>
    <property type="project" value="TreeGrafter"/>
</dbReference>
<dbReference type="Pfam" id="PF00689">
    <property type="entry name" value="Cation_ATPase_C"/>
    <property type="match status" value="1"/>
</dbReference>
<keyword evidence="7 10" id="KW-1133">Transmembrane helix</keyword>
<dbReference type="FunFam" id="3.40.50.1000:FF:000001">
    <property type="entry name" value="Phospholipid-transporting ATPase IC"/>
    <property type="match status" value="1"/>
</dbReference>
<dbReference type="GO" id="GO:0016887">
    <property type="term" value="F:ATP hydrolysis activity"/>
    <property type="evidence" value="ECO:0007669"/>
    <property type="project" value="InterPro"/>
</dbReference>